<dbReference type="Proteomes" id="UP000317519">
    <property type="component" value="Unassembled WGS sequence"/>
</dbReference>
<comment type="caution">
    <text evidence="3">The sequence shown here is derived from an EMBL/GenBank/DDBJ whole genome shotgun (WGS) entry which is preliminary data.</text>
</comment>
<evidence type="ECO:0000259" key="2">
    <source>
        <dbReference type="Pfam" id="PF24409"/>
    </source>
</evidence>
<evidence type="ECO:0000313" key="4">
    <source>
        <dbReference type="Proteomes" id="UP000317519"/>
    </source>
</evidence>
<dbReference type="InterPro" id="IPR056920">
    <property type="entry name" value="PRTase-CE"/>
</dbReference>
<dbReference type="Pfam" id="PF24409">
    <property type="entry name" value="wHTH-PRTase_assc"/>
    <property type="match status" value="1"/>
</dbReference>
<protein>
    <recommendedName>
        <fullName evidence="5">Phosphoribosyltransferase</fullName>
    </recommendedName>
</protein>
<proteinExistence type="predicted"/>
<reference evidence="3 4" key="1">
    <citation type="journal article" date="2015" name="Stand. Genomic Sci.">
        <title>Genomic Encyclopedia of Bacterial and Archaeal Type Strains, Phase III: the genomes of soil and plant-associated and newly described type strains.</title>
        <authorList>
            <person name="Whitman W.B."/>
            <person name="Woyke T."/>
            <person name="Klenk H.P."/>
            <person name="Zhou Y."/>
            <person name="Lilburn T.G."/>
            <person name="Beck B.J."/>
            <person name="De Vos P."/>
            <person name="Vandamme P."/>
            <person name="Eisen J.A."/>
            <person name="Garrity G."/>
            <person name="Hugenholtz P."/>
            <person name="Kyrpides N.C."/>
        </authorList>
    </citation>
    <scope>NUCLEOTIDE SEQUENCE [LARGE SCALE GENOMIC DNA]</scope>
    <source>
        <strain evidence="3 4">CGMCC 1.6847</strain>
    </source>
</reference>
<evidence type="ECO:0008006" key="5">
    <source>
        <dbReference type="Google" id="ProtNLM"/>
    </source>
</evidence>
<sequence>MEIQRKHDFTLDKKTLRKVEHLLLRLKHSVLPTKIIRWLENFDKDEVDLAIDLLSVYEYVPFNEFMFRLNDLLNELLKVIPLGDKIIIFPYGKVGKSGTLVTYPLKNTNAFKKRENDIVLTHDYENVENPTSFNHIIFLDDFIGSGKTFCKEFSKPNNIQQWLTTNNIENIYILSSIIMVEGKKHILDRYPQIKIISEERNKIFDSTLSPLNVFGNLSHIEKMALKHGNTLKVGPYPYVFPYGFDNSQSLISYFHCTPNNTLSIIWGANKNWTPLFPRMANIRMREAREFKQDIAFYIGICNRLKIDLYSGKSIIEKKDDKFVRKIKYNSKLNHSVIALLTLKNQGYDNLIICHLLGLTRLELKKIYIEGKKLGFINTHYDLNTKGIQFLKELKRKTQKENFRKETKENLEVKDVLYLPTMFNGLT</sequence>
<evidence type="ECO:0000313" key="3">
    <source>
        <dbReference type="EMBL" id="TWI03191.1"/>
    </source>
</evidence>
<dbReference type="Pfam" id="PF24390">
    <property type="entry name" value="PRTase-CE"/>
    <property type="match status" value="1"/>
</dbReference>
<dbReference type="InterPro" id="IPR057055">
    <property type="entry name" value="wHTH-PRTase_assoc"/>
</dbReference>
<feature type="domain" description="PRTase associated wHTH" evidence="2">
    <location>
        <begin position="337"/>
        <end position="424"/>
    </location>
</feature>
<dbReference type="EMBL" id="VLKO01000001">
    <property type="protein sequence ID" value="TWI03191.1"/>
    <property type="molecule type" value="Genomic_DNA"/>
</dbReference>
<gene>
    <name evidence="3" type="ORF">IQ05_00121</name>
</gene>
<dbReference type="RefSeq" id="WP_144888983.1">
    <property type="nucleotide sequence ID" value="NZ_VLKO01000001.1"/>
</dbReference>
<keyword evidence="4" id="KW-1185">Reference proteome</keyword>
<evidence type="ECO:0000259" key="1">
    <source>
        <dbReference type="Pfam" id="PF24390"/>
    </source>
</evidence>
<feature type="domain" description="PRTase-CE" evidence="1">
    <location>
        <begin position="36"/>
        <end position="278"/>
    </location>
</feature>
<accession>A0ABY3FNC8</accession>
<organism evidence="3 4">
    <name type="scientific">Flavobacterium tiangeerense</name>
    <dbReference type="NCBI Taxonomy" id="459471"/>
    <lineage>
        <taxon>Bacteria</taxon>
        <taxon>Pseudomonadati</taxon>
        <taxon>Bacteroidota</taxon>
        <taxon>Flavobacteriia</taxon>
        <taxon>Flavobacteriales</taxon>
        <taxon>Flavobacteriaceae</taxon>
        <taxon>Flavobacterium</taxon>
    </lineage>
</organism>
<name>A0ABY3FNC8_9FLAO</name>